<protein>
    <submittedName>
        <fullName evidence="8">Phytoene dehydrogenase</fullName>
    </submittedName>
</protein>
<dbReference type="Gene3D" id="3.50.50.60">
    <property type="entry name" value="FAD/NAD(P)-binding domain"/>
    <property type="match status" value="1"/>
</dbReference>
<dbReference type="Proteomes" id="UP001141327">
    <property type="component" value="Unassembled WGS sequence"/>
</dbReference>
<evidence type="ECO:0000256" key="1">
    <source>
        <dbReference type="ARBA" id="ARBA00005855"/>
    </source>
</evidence>
<dbReference type="PANTHER" id="PTHR46091:SF3">
    <property type="entry name" value="AMINE OXIDASE DOMAIN-CONTAINING PROTEIN"/>
    <property type="match status" value="1"/>
</dbReference>
<dbReference type="Pfam" id="PF01593">
    <property type="entry name" value="Amino_oxidase"/>
    <property type="match status" value="1"/>
</dbReference>
<keyword evidence="6" id="KW-0520">NAD</keyword>
<keyword evidence="3" id="KW-0732">Signal</keyword>
<reference evidence="8" key="1">
    <citation type="journal article" date="2022" name="bioRxiv">
        <title>Genomics of Preaxostyla Flagellates Illuminates Evolutionary Transitions and the Path Towards Mitochondrial Loss.</title>
        <authorList>
            <person name="Novak L.V.F."/>
            <person name="Treitli S.C."/>
            <person name="Pyrih J."/>
            <person name="Halakuc P."/>
            <person name="Pipaliya S.V."/>
            <person name="Vacek V."/>
            <person name="Brzon O."/>
            <person name="Soukal P."/>
            <person name="Eme L."/>
            <person name="Dacks J.B."/>
            <person name="Karnkowska A."/>
            <person name="Elias M."/>
            <person name="Hampl V."/>
        </authorList>
    </citation>
    <scope>NUCLEOTIDE SEQUENCE</scope>
    <source>
        <strain evidence="8">RCP-MX</strain>
    </source>
</reference>
<sequence length="475" mass="52121">MLGRLMRHLMPAPNLGMWCCEGFKFESGPNVLTMAARLQSMFPEDAPRIRAYLNDLDHIASWVMHIKDALMERGMQAAMADILRDPEGYSRMTLQQLLDRHFPHGMDSKMRLVLTGLWGFLGEQPSDMSVMNWAILWKTLEQGMFVLRPGVTVESFLGEYSRVIGEHGGQVILKGEVARILLEANDQGMEVARGVELANGTRLRADVVVSACALPILAQMVPGGLRQLSPKGAPPLDLEKMELSPTCDSLYVGLANTPQTATLLAPLTARSTWFQPSFDNSEEHRRALDELLGAEQANPEDVLDNHPPSLFVTNVIPASDAPSRVLSCCFIRPVSSRNYDLTKEAYHQWKARRLEGMLACLERCLLSLHPREGPFQRGILKRLLVCVELATDRTYSRYTGSPLGAIYGPANTPAHGLFRRFPPVTAIPHLWVAGQWGLGGSGMSGCMVGAILVAAEIDRSSNVATATAAAGVGRP</sequence>
<gene>
    <name evidence="8" type="ORF">PAPYR_5061</name>
</gene>
<evidence type="ECO:0000256" key="2">
    <source>
        <dbReference type="ARBA" id="ARBA00022630"/>
    </source>
</evidence>
<evidence type="ECO:0000313" key="9">
    <source>
        <dbReference type="Proteomes" id="UP001141327"/>
    </source>
</evidence>
<evidence type="ECO:0000256" key="5">
    <source>
        <dbReference type="ARBA" id="ARBA00022857"/>
    </source>
</evidence>
<comment type="caution">
    <text evidence="8">The sequence shown here is derived from an EMBL/GenBank/DDBJ whole genome shotgun (WGS) entry which is preliminary data.</text>
</comment>
<accession>A0ABQ8UIF4</accession>
<feature type="domain" description="Amine oxidase" evidence="7">
    <location>
        <begin position="58"/>
        <end position="230"/>
    </location>
</feature>
<proteinExistence type="inferred from homology"/>
<evidence type="ECO:0000313" key="8">
    <source>
        <dbReference type="EMBL" id="KAJ4459010.1"/>
    </source>
</evidence>
<keyword evidence="4" id="KW-0274">FAD</keyword>
<dbReference type="SUPFAM" id="SSF51905">
    <property type="entry name" value="FAD/NAD(P)-binding domain"/>
    <property type="match status" value="1"/>
</dbReference>
<dbReference type="PANTHER" id="PTHR46091">
    <property type="entry name" value="BLR7054 PROTEIN"/>
    <property type="match status" value="1"/>
</dbReference>
<keyword evidence="2" id="KW-0285">Flavoprotein</keyword>
<keyword evidence="9" id="KW-1185">Reference proteome</keyword>
<dbReference type="InterPro" id="IPR002937">
    <property type="entry name" value="Amino_oxidase"/>
</dbReference>
<evidence type="ECO:0000256" key="3">
    <source>
        <dbReference type="ARBA" id="ARBA00022729"/>
    </source>
</evidence>
<name>A0ABQ8UIF4_9EUKA</name>
<comment type="similarity">
    <text evidence="1">Belongs to the carotenoid/retinoid oxidoreductase family. CrtISO subfamily.</text>
</comment>
<evidence type="ECO:0000256" key="6">
    <source>
        <dbReference type="ARBA" id="ARBA00023027"/>
    </source>
</evidence>
<dbReference type="InterPro" id="IPR052206">
    <property type="entry name" value="Retinol_saturase"/>
</dbReference>
<organism evidence="8 9">
    <name type="scientific">Paratrimastix pyriformis</name>
    <dbReference type="NCBI Taxonomy" id="342808"/>
    <lineage>
        <taxon>Eukaryota</taxon>
        <taxon>Metamonada</taxon>
        <taxon>Preaxostyla</taxon>
        <taxon>Paratrimastigidae</taxon>
        <taxon>Paratrimastix</taxon>
    </lineage>
</organism>
<evidence type="ECO:0000256" key="4">
    <source>
        <dbReference type="ARBA" id="ARBA00022827"/>
    </source>
</evidence>
<evidence type="ECO:0000259" key="7">
    <source>
        <dbReference type="Pfam" id="PF01593"/>
    </source>
</evidence>
<keyword evidence="5" id="KW-0521">NADP</keyword>
<dbReference type="InterPro" id="IPR036188">
    <property type="entry name" value="FAD/NAD-bd_sf"/>
</dbReference>
<dbReference type="EMBL" id="JAPMOS010000023">
    <property type="protein sequence ID" value="KAJ4459010.1"/>
    <property type="molecule type" value="Genomic_DNA"/>
</dbReference>